<dbReference type="Pfam" id="PF24883">
    <property type="entry name" value="NPHP3_N"/>
    <property type="match status" value="1"/>
</dbReference>
<sequence>MEALASIGAASSILQLLDFTIKLIKAGKEVRESGCTLQNEALESIYERMQTFLTPVAAIASTPITMRFSSEITSSARCALQDCREVLSYLRELKIKNGGRKTLGSVIVAFRSILKRRKIGEIEGRLKMRLNAISLEMSQTACLEIQRLRAETNSLAVNGRLAADRDFNMLLKRLEDLHMEVKDAEQPKKVKTLCQVAKQLKEQTETFSLMWLNDKFLNSLSFRCRDRRHEAIPDNYTNTFKWIYDIPHFRDWMEHGSGIFWIHAKPGAGKSTLMKFLADNAQTQEHLDVWAAPSKTTIAAHYFWNQGSPMQKSMLGLLQTLVSEILHKAPHLVPLAIHSLQALIAPADEPVDFSNLDHAHAVRICGRLGLRGSHVWTMKTLSWILQSLAQSDTGNVKLCLFVDGLDEFEGNHQEVCAILGSLGASRHIKLCVSNLGDLFKHILHRIDSVYAQKSAELLQIALHDDISAKLPPEAYYYHEQNSEQDDPTVMGPVGNLSVEELWSTRQLASRRITALIGDLLEDNFHGPFAAPTVESLHRTVDDFLRTEGITKDIRSRTGPEFDVHLALTKLNAILIRSASSSDYEDRIWSLKRVSAIMNDNIPQVSEGYNTRLAYRYLDVIDHHIAGCSEVEFDLLDFRTTLLESRLFEYVSEKVSRNNRYFLDVDIDPEDTLRDAEDRSAASTMLRIIVSHSCVSMSGKSVESPAR</sequence>
<dbReference type="Gene3D" id="3.40.50.300">
    <property type="entry name" value="P-loop containing nucleotide triphosphate hydrolases"/>
    <property type="match status" value="1"/>
</dbReference>
<feature type="domain" description="Nephrocystin 3-like N-terminal" evidence="2">
    <location>
        <begin position="238"/>
        <end position="340"/>
    </location>
</feature>
<proteinExistence type="predicted"/>
<dbReference type="eggNOG" id="ENOG502SHWY">
    <property type="taxonomic scope" value="Eukaryota"/>
</dbReference>
<evidence type="ECO:0000259" key="2">
    <source>
        <dbReference type="Pfam" id="PF24883"/>
    </source>
</evidence>
<dbReference type="RefSeq" id="XP_001229990.1">
    <property type="nucleotide sequence ID" value="XM_001229989.1"/>
</dbReference>
<dbReference type="InterPro" id="IPR027417">
    <property type="entry name" value="P-loop_NTPase"/>
</dbReference>
<dbReference type="STRING" id="306901.Q2H8I0"/>
<dbReference type="VEuPathDB" id="FungiDB:CHGG_03474"/>
<evidence type="ECO:0008006" key="6">
    <source>
        <dbReference type="Google" id="ProtNLM"/>
    </source>
</evidence>
<feature type="domain" description="DUF7791" evidence="3">
    <location>
        <begin position="445"/>
        <end position="577"/>
    </location>
</feature>
<dbReference type="PANTHER" id="PTHR10039:SF5">
    <property type="entry name" value="NACHT DOMAIN-CONTAINING PROTEIN"/>
    <property type="match status" value="1"/>
</dbReference>
<keyword evidence="1" id="KW-0677">Repeat</keyword>
<dbReference type="InterPro" id="IPR056693">
    <property type="entry name" value="DUF7791"/>
</dbReference>
<reference evidence="5" key="1">
    <citation type="journal article" date="2015" name="Genome Announc.">
        <title>Draft genome sequence of the cellulolytic fungus Chaetomium globosum.</title>
        <authorList>
            <person name="Cuomo C.A."/>
            <person name="Untereiner W.A."/>
            <person name="Ma L.-J."/>
            <person name="Grabherr M."/>
            <person name="Birren B.W."/>
        </authorList>
    </citation>
    <scope>NUCLEOTIDE SEQUENCE [LARGE SCALE GENOMIC DNA]</scope>
    <source>
        <strain evidence="5">ATCC 6205 / CBS 148.51 / DSM 1962 / NBRC 6347 / NRRL 1970</strain>
    </source>
</reference>
<dbReference type="OMA" id="IDHIWEG"/>
<evidence type="ECO:0000313" key="4">
    <source>
        <dbReference type="EMBL" id="EAQ91539.1"/>
    </source>
</evidence>
<dbReference type="InParanoid" id="Q2H8I0"/>
<dbReference type="InterPro" id="IPR056884">
    <property type="entry name" value="NPHP3-like_N"/>
</dbReference>
<dbReference type="Pfam" id="PF25053">
    <property type="entry name" value="DUF7791"/>
    <property type="match status" value="1"/>
</dbReference>
<keyword evidence="5" id="KW-1185">Reference proteome</keyword>
<dbReference type="HOGENOM" id="CLU_002341_4_0_1"/>
<protein>
    <recommendedName>
        <fullName evidence="6">NACHT domain-containing protein</fullName>
    </recommendedName>
</protein>
<dbReference type="EMBL" id="CH408030">
    <property type="protein sequence ID" value="EAQ91539.1"/>
    <property type="molecule type" value="Genomic_DNA"/>
</dbReference>
<gene>
    <name evidence="4" type="ORF">CHGG_03474</name>
</gene>
<evidence type="ECO:0000256" key="1">
    <source>
        <dbReference type="ARBA" id="ARBA00022737"/>
    </source>
</evidence>
<dbReference type="AlphaFoldDB" id="Q2H8I0"/>
<evidence type="ECO:0000259" key="3">
    <source>
        <dbReference type="Pfam" id="PF25053"/>
    </source>
</evidence>
<organism evidence="4 5">
    <name type="scientific">Chaetomium globosum (strain ATCC 6205 / CBS 148.51 / DSM 1962 / NBRC 6347 / NRRL 1970)</name>
    <name type="common">Soil fungus</name>
    <dbReference type="NCBI Taxonomy" id="306901"/>
    <lineage>
        <taxon>Eukaryota</taxon>
        <taxon>Fungi</taxon>
        <taxon>Dikarya</taxon>
        <taxon>Ascomycota</taxon>
        <taxon>Pezizomycotina</taxon>
        <taxon>Sordariomycetes</taxon>
        <taxon>Sordariomycetidae</taxon>
        <taxon>Sordariales</taxon>
        <taxon>Chaetomiaceae</taxon>
        <taxon>Chaetomium</taxon>
    </lineage>
</organism>
<dbReference type="OrthoDB" id="443402at2759"/>
<dbReference type="PANTHER" id="PTHR10039">
    <property type="entry name" value="AMELOGENIN"/>
    <property type="match status" value="1"/>
</dbReference>
<name>Q2H8I0_CHAGB</name>
<accession>Q2H8I0</accession>
<dbReference type="Proteomes" id="UP000001056">
    <property type="component" value="Unassembled WGS sequence"/>
</dbReference>
<dbReference type="GeneID" id="4389181"/>
<evidence type="ECO:0000313" key="5">
    <source>
        <dbReference type="Proteomes" id="UP000001056"/>
    </source>
</evidence>